<feature type="signal peptide" evidence="3">
    <location>
        <begin position="1"/>
        <end position="19"/>
    </location>
</feature>
<reference evidence="5 6" key="1">
    <citation type="submission" date="2016-10" db="EMBL/GenBank/DDBJ databases">
        <authorList>
            <person name="Varghese N."/>
            <person name="Submissions S."/>
        </authorList>
    </citation>
    <scope>NUCLEOTIDE SEQUENCE [LARGE SCALE GENOMIC DNA]</scope>
    <source>
        <strain evidence="5 6">Mar_2010_102</strain>
    </source>
</reference>
<dbReference type="PROSITE" id="PS50005">
    <property type="entry name" value="TPR"/>
    <property type="match status" value="1"/>
</dbReference>
<feature type="transmembrane region" description="Helical" evidence="2">
    <location>
        <begin position="159"/>
        <end position="179"/>
    </location>
</feature>
<feature type="chain" id="PRO_5009254750" evidence="3">
    <location>
        <begin position="20"/>
        <end position="250"/>
    </location>
</feature>
<dbReference type="SMART" id="SM00028">
    <property type="entry name" value="TPR"/>
    <property type="match status" value="2"/>
</dbReference>
<keyword evidence="2" id="KW-1133">Transmembrane helix</keyword>
<dbReference type="Proteomes" id="UP000198858">
    <property type="component" value="Chromosome I"/>
</dbReference>
<feature type="domain" description="SH3b" evidence="4">
    <location>
        <begin position="188"/>
        <end position="250"/>
    </location>
</feature>
<evidence type="ECO:0000313" key="5">
    <source>
        <dbReference type="EMBL" id="SDR88795.1"/>
    </source>
</evidence>
<dbReference type="STRING" id="1250231.SAMN04488552_1399"/>
<dbReference type="Pfam" id="PF00515">
    <property type="entry name" value="TPR_1"/>
    <property type="match status" value="1"/>
</dbReference>
<evidence type="ECO:0000259" key="4">
    <source>
        <dbReference type="SMART" id="SM00287"/>
    </source>
</evidence>
<dbReference type="SUPFAM" id="SSF48452">
    <property type="entry name" value="TPR-like"/>
    <property type="match status" value="1"/>
</dbReference>
<dbReference type="Pfam" id="PF06347">
    <property type="entry name" value="SH3_4"/>
    <property type="match status" value="1"/>
</dbReference>
<keyword evidence="2" id="KW-0812">Transmembrane</keyword>
<dbReference type="AlphaFoldDB" id="A0A1H1MQZ9"/>
<protein>
    <submittedName>
        <fullName evidence="5">SH3 domain-containing protein</fullName>
    </submittedName>
</protein>
<feature type="transmembrane region" description="Helical" evidence="2">
    <location>
        <begin position="127"/>
        <end position="150"/>
    </location>
</feature>
<dbReference type="EMBL" id="LT629745">
    <property type="protein sequence ID" value="SDR88795.1"/>
    <property type="molecule type" value="Genomic_DNA"/>
</dbReference>
<dbReference type="InterPro" id="IPR010466">
    <property type="entry name" value="DUF1058"/>
</dbReference>
<dbReference type="InterPro" id="IPR011990">
    <property type="entry name" value="TPR-like_helical_dom_sf"/>
</dbReference>
<dbReference type="SMART" id="SM00287">
    <property type="entry name" value="SH3b"/>
    <property type="match status" value="1"/>
</dbReference>
<dbReference type="InterPro" id="IPR019734">
    <property type="entry name" value="TPR_rpt"/>
</dbReference>
<evidence type="ECO:0000256" key="3">
    <source>
        <dbReference type="SAM" id="SignalP"/>
    </source>
</evidence>
<dbReference type="Gene3D" id="2.30.30.40">
    <property type="entry name" value="SH3 Domains"/>
    <property type="match status" value="1"/>
</dbReference>
<gene>
    <name evidence="5" type="ORF">SAMN04488552_1399</name>
</gene>
<evidence type="ECO:0000256" key="1">
    <source>
        <dbReference type="PROSITE-ProRule" id="PRU00339"/>
    </source>
</evidence>
<evidence type="ECO:0000313" key="6">
    <source>
        <dbReference type="Proteomes" id="UP000198858"/>
    </source>
</evidence>
<dbReference type="Gene3D" id="1.25.40.10">
    <property type="entry name" value="Tetratricopeptide repeat domain"/>
    <property type="match status" value="1"/>
</dbReference>
<accession>A0A1H1MQZ9</accession>
<keyword evidence="3" id="KW-0732">Signal</keyword>
<name>A0A1H1MQZ9_9FLAO</name>
<feature type="repeat" description="TPR" evidence="1">
    <location>
        <begin position="55"/>
        <end position="88"/>
    </location>
</feature>
<dbReference type="InterPro" id="IPR003646">
    <property type="entry name" value="SH3-like_bac-type"/>
</dbReference>
<evidence type="ECO:0000256" key="2">
    <source>
        <dbReference type="SAM" id="Phobius"/>
    </source>
</evidence>
<keyword evidence="6" id="KW-1185">Reference proteome</keyword>
<keyword evidence="2" id="KW-0472">Membrane</keyword>
<sequence length="250" mass="28907">MMRKLIYLCFLLFSFAGFSQNEDLFEEANSAYQSGDYQHAVNFYEEILDNGETSAELYYNLGNAHYKMNNIAPSIYYYEKALQLDPTDEDIKNNIEFARNMAIDDIEEVEQTGINQWFNGLISTYSYSTWAVIAIIFSILFVALFLLYYFTYTSLYKRLLFTGAMLAVLLCGLSIIFAFQQQSYIQENQYAIIFGEEVEVRDEPNLRGDASFELHEGTKAKVLEDYQEWARIELANGAQGWVKNSAIKKL</sequence>
<proteinExistence type="predicted"/>
<organism evidence="5 6">
    <name type="scientific">Christiangramia echinicola</name>
    <dbReference type="NCBI Taxonomy" id="279359"/>
    <lineage>
        <taxon>Bacteria</taxon>
        <taxon>Pseudomonadati</taxon>
        <taxon>Bacteroidota</taxon>
        <taxon>Flavobacteriia</taxon>
        <taxon>Flavobacteriales</taxon>
        <taxon>Flavobacteriaceae</taxon>
        <taxon>Christiangramia</taxon>
    </lineage>
</organism>
<keyword evidence="1" id="KW-0802">TPR repeat</keyword>
<dbReference type="PROSITE" id="PS50293">
    <property type="entry name" value="TPR_REGION"/>
    <property type="match status" value="1"/>
</dbReference>